<dbReference type="GO" id="GO:0004673">
    <property type="term" value="F:protein histidine kinase activity"/>
    <property type="evidence" value="ECO:0007669"/>
    <property type="project" value="UniProtKB-EC"/>
</dbReference>
<dbReference type="AlphaFoldDB" id="A0A0S8FUC3"/>
<evidence type="ECO:0000313" key="4">
    <source>
        <dbReference type="EMBL" id="KPK64278.1"/>
    </source>
</evidence>
<comment type="catalytic activity">
    <reaction evidence="1">
        <text>ATP + protein L-histidine = ADP + protein N-phospho-L-histidine.</text>
        <dbReference type="EC" id="2.7.13.3"/>
    </reaction>
</comment>
<dbReference type="Proteomes" id="UP000051373">
    <property type="component" value="Unassembled WGS sequence"/>
</dbReference>
<evidence type="ECO:0000256" key="2">
    <source>
        <dbReference type="ARBA" id="ARBA00012438"/>
    </source>
</evidence>
<dbReference type="PATRIC" id="fig|1703779.3.peg.674"/>
<dbReference type="PROSITE" id="PS50109">
    <property type="entry name" value="HIS_KIN"/>
    <property type="match status" value="1"/>
</dbReference>
<dbReference type="EMBL" id="LJUJ01000004">
    <property type="protein sequence ID" value="KPK64278.1"/>
    <property type="molecule type" value="Genomic_DNA"/>
</dbReference>
<dbReference type="Gene3D" id="3.30.565.10">
    <property type="entry name" value="Histidine kinase-like ATPase, C-terminal domain"/>
    <property type="match status" value="1"/>
</dbReference>
<protein>
    <recommendedName>
        <fullName evidence="2">histidine kinase</fullName>
        <ecNumber evidence="2">2.7.13.3</ecNumber>
    </recommendedName>
</protein>
<evidence type="ECO:0000259" key="3">
    <source>
        <dbReference type="PROSITE" id="PS50109"/>
    </source>
</evidence>
<reference evidence="4 5" key="1">
    <citation type="journal article" date="2015" name="Microbiome">
        <title>Genomic resolution of linkages in carbon, nitrogen, and sulfur cycling among widespread estuary sediment bacteria.</title>
        <authorList>
            <person name="Baker B.J."/>
            <person name="Lazar C.S."/>
            <person name="Teske A.P."/>
            <person name="Dick G.J."/>
        </authorList>
    </citation>
    <scope>NUCLEOTIDE SEQUENCE [LARGE SCALE GENOMIC DNA]</scope>
    <source>
        <strain evidence="4">SM23_42</strain>
    </source>
</reference>
<dbReference type="Pfam" id="PF02518">
    <property type="entry name" value="HATPase_c"/>
    <property type="match status" value="1"/>
</dbReference>
<sequence length="197" mass="21906">MEDLSLHILDIIENSVAAGATNIEIVIEEDIVGNLLLIKINDDGRGMDKETLTKSIDPFYTTKGTRRVGLGLSMLAQATKEAAGSLDVRSKPGKGTRITARFVYDHIDRKPLGNMAETITTCIAGSSPKADFKYRHRKGDQEFIFSTKEIKKRLNGVAINDPEIILFLREQIEEGLQAIQKGAKSEEIKDWRFGKNT</sequence>
<dbReference type="InterPro" id="IPR036890">
    <property type="entry name" value="HATPase_C_sf"/>
</dbReference>
<dbReference type="InterPro" id="IPR004358">
    <property type="entry name" value="Sig_transdc_His_kin-like_C"/>
</dbReference>
<dbReference type="InterPro" id="IPR003594">
    <property type="entry name" value="HATPase_dom"/>
</dbReference>
<dbReference type="SUPFAM" id="SSF55874">
    <property type="entry name" value="ATPase domain of HSP90 chaperone/DNA topoisomerase II/histidine kinase"/>
    <property type="match status" value="1"/>
</dbReference>
<feature type="domain" description="Histidine kinase" evidence="3">
    <location>
        <begin position="1"/>
        <end position="106"/>
    </location>
</feature>
<dbReference type="PRINTS" id="PR00344">
    <property type="entry name" value="BCTRLSENSOR"/>
</dbReference>
<evidence type="ECO:0000256" key="1">
    <source>
        <dbReference type="ARBA" id="ARBA00000085"/>
    </source>
</evidence>
<name>A0A0S8FUC3_UNCW3</name>
<evidence type="ECO:0000313" key="5">
    <source>
        <dbReference type="Proteomes" id="UP000051373"/>
    </source>
</evidence>
<dbReference type="EC" id="2.7.13.3" evidence="2"/>
<dbReference type="InterPro" id="IPR005467">
    <property type="entry name" value="His_kinase_dom"/>
</dbReference>
<accession>A0A0S8FUC3</accession>
<comment type="caution">
    <text evidence="4">The sequence shown here is derived from an EMBL/GenBank/DDBJ whole genome shotgun (WGS) entry which is preliminary data.</text>
</comment>
<organism evidence="4 5">
    <name type="scientific">candidate division WOR_3 bacterium SM23_42</name>
    <dbReference type="NCBI Taxonomy" id="1703779"/>
    <lineage>
        <taxon>Bacteria</taxon>
        <taxon>Bacteria division WOR-3</taxon>
    </lineage>
</organism>
<proteinExistence type="predicted"/>
<dbReference type="SMART" id="SM00387">
    <property type="entry name" value="HATPase_c"/>
    <property type="match status" value="1"/>
</dbReference>
<dbReference type="PANTHER" id="PTHR43065">
    <property type="entry name" value="SENSOR HISTIDINE KINASE"/>
    <property type="match status" value="1"/>
</dbReference>
<gene>
    <name evidence="4" type="ORF">AMJ83_03380</name>
</gene>
<dbReference type="STRING" id="1703779.AMJ83_03380"/>